<organism evidence="1 2">
    <name type="scientific">Aphidius gifuensis</name>
    <name type="common">Parasitoid wasp</name>
    <dbReference type="NCBI Taxonomy" id="684658"/>
    <lineage>
        <taxon>Eukaryota</taxon>
        <taxon>Metazoa</taxon>
        <taxon>Ecdysozoa</taxon>
        <taxon>Arthropoda</taxon>
        <taxon>Hexapoda</taxon>
        <taxon>Insecta</taxon>
        <taxon>Pterygota</taxon>
        <taxon>Neoptera</taxon>
        <taxon>Endopterygota</taxon>
        <taxon>Hymenoptera</taxon>
        <taxon>Apocrita</taxon>
        <taxon>Ichneumonoidea</taxon>
        <taxon>Braconidae</taxon>
        <taxon>Aphidiinae</taxon>
        <taxon>Aphidius</taxon>
    </lineage>
</organism>
<dbReference type="Proteomes" id="UP000639338">
    <property type="component" value="Unassembled WGS sequence"/>
</dbReference>
<name>A0A834XSE4_APHGI</name>
<gene>
    <name evidence="1" type="ORF">HCN44_010493</name>
</gene>
<keyword evidence="2" id="KW-1185">Reference proteome</keyword>
<evidence type="ECO:0000313" key="1">
    <source>
        <dbReference type="EMBL" id="KAF7991692.1"/>
    </source>
</evidence>
<reference evidence="1 2" key="1">
    <citation type="submission" date="2020-08" db="EMBL/GenBank/DDBJ databases">
        <title>Aphidius gifuensis genome sequencing and assembly.</title>
        <authorList>
            <person name="Du Z."/>
        </authorList>
    </citation>
    <scope>NUCLEOTIDE SEQUENCE [LARGE SCALE GENOMIC DNA]</scope>
    <source>
        <strain evidence="1">YNYX2018</strain>
        <tissue evidence="1">Adults</tissue>
    </source>
</reference>
<sequence>MSEITTRNQKKVNEFGDNGGYFDSIVKPILQYGHEDEFRNWLQDMKLIKSSLTCSKPDCYEHKLIWQAARVIDKFVWKCTVCHKNYAIRDASFFHGIHCDLKTSIGLILAWCQNIPPQTIALMLGTQDLNAKKMYKKCTKMADTWVERHIDEFFLGGPGKVLVIYEYPGGNMLSDVIEIVKTDKHKGHLPIILSMNVIKGHILPGSFIVADKNAECYDFNAIVELKNYQTFSIDFLEKFDNDAQKLRDNLATIWQSAVDIFEDVVESPKSQRQSILSSYLWRQKFNFQNMLEQIADEYRFE</sequence>
<dbReference type="OrthoDB" id="6226069at2759"/>
<dbReference type="AlphaFoldDB" id="A0A834XSE4"/>
<evidence type="ECO:0000313" key="2">
    <source>
        <dbReference type="Proteomes" id="UP000639338"/>
    </source>
</evidence>
<protein>
    <submittedName>
        <fullName evidence="1">Uncharacterized protein</fullName>
    </submittedName>
</protein>
<accession>A0A834XSE4</accession>
<dbReference type="EMBL" id="JACMRX010000004">
    <property type="protein sequence ID" value="KAF7991692.1"/>
    <property type="molecule type" value="Genomic_DNA"/>
</dbReference>
<proteinExistence type="predicted"/>
<comment type="caution">
    <text evidence="1">The sequence shown here is derived from an EMBL/GenBank/DDBJ whole genome shotgun (WGS) entry which is preliminary data.</text>
</comment>